<evidence type="ECO:0000313" key="2">
    <source>
        <dbReference type="Proteomes" id="UP001163823"/>
    </source>
</evidence>
<name>A0AAD7PJC7_QUISA</name>
<protein>
    <submittedName>
        <fullName evidence="1">Uncharacterized protein</fullName>
    </submittedName>
</protein>
<proteinExistence type="predicted"/>
<dbReference type="KEGG" id="qsa:O6P43_023984"/>
<dbReference type="Proteomes" id="UP001163823">
    <property type="component" value="Chromosome 9"/>
</dbReference>
<keyword evidence="2" id="KW-1185">Reference proteome</keyword>
<reference evidence="1" key="1">
    <citation type="journal article" date="2023" name="Science">
        <title>Elucidation of the pathway for biosynthesis of saponin adjuvants from the soapbark tree.</title>
        <authorList>
            <person name="Reed J."/>
            <person name="Orme A."/>
            <person name="El-Demerdash A."/>
            <person name="Owen C."/>
            <person name="Martin L.B.B."/>
            <person name="Misra R.C."/>
            <person name="Kikuchi S."/>
            <person name="Rejzek M."/>
            <person name="Martin A.C."/>
            <person name="Harkess A."/>
            <person name="Leebens-Mack J."/>
            <person name="Louveau T."/>
            <person name="Stephenson M.J."/>
            <person name="Osbourn A."/>
        </authorList>
    </citation>
    <scope>NUCLEOTIDE SEQUENCE</scope>
    <source>
        <strain evidence="1">S10</strain>
    </source>
</reference>
<comment type="caution">
    <text evidence="1">The sequence shown here is derived from an EMBL/GenBank/DDBJ whole genome shotgun (WGS) entry which is preliminary data.</text>
</comment>
<gene>
    <name evidence="1" type="ORF">O6P43_023984</name>
</gene>
<accession>A0AAD7PJC7</accession>
<dbReference type="EMBL" id="JARAOO010000009">
    <property type="protein sequence ID" value="KAJ7957718.1"/>
    <property type="molecule type" value="Genomic_DNA"/>
</dbReference>
<organism evidence="1 2">
    <name type="scientific">Quillaja saponaria</name>
    <name type="common">Soap bark tree</name>
    <dbReference type="NCBI Taxonomy" id="32244"/>
    <lineage>
        <taxon>Eukaryota</taxon>
        <taxon>Viridiplantae</taxon>
        <taxon>Streptophyta</taxon>
        <taxon>Embryophyta</taxon>
        <taxon>Tracheophyta</taxon>
        <taxon>Spermatophyta</taxon>
        <taxon>Magnoliopsida</taxon>
        <taxon>eudicotyledons</taxon>
        <taxon>Gunneridae</taxon>
        <taxon>Pentapetalae</taxon>
        <taxon>rosids</taxon>
        <taxon>fabids</taxon>
        <taxon>Fabales</taxon>
        <taxon>Quillajaceae</taxon>
        <taxon>Quillaja</taxon>
    </lineage>
</organism>
<dbReference type="AlphaFoldDB" id="A0AAD7PJC7"/>
<sequence>MDSIFPCREPPPSSCGLACVQPCLIPCFLKLFELLGAFNFLLQQRGYFHLIFPCFGVAWKALDCTIPSLFFFTRAQLLSLSICARFPYCSPSSSWSFIASFLAEFHCHGSKAATTATTTSHRESPILGSG</sequence>
<evidence type="ECO:0000313" key="1">
    <source>
        <dbReference type="EMBL" id="KAJ7957718.1"/>
    </source>
</evidence>